<name>A0A821ZHQ3_9BILA</name>
<comment type="caution">
    <text evidence="1">The sequence shown here is derived from an EMBL/GenBank/DDBJ whole genome shotgun (WGS) entry which is preliminary data.</text>
</comment>
<sequence>EQWKRPSEFLTTDKSPVVVDTDIGIQSFDLVKPNQHLHHSEVNFYGIVFFLIQ</sequence>
<dbReference type="AlphaFoldDB" id="A0A821ZHQ3"/>
<organism evidence="1 2">
    <name type="scientific">Rotaria socialis</name>
    <dbReference type="NCBI Taxonomy" id="392032"/>
    <lineage>
        <taxon>Eukaryota</taxon>
        <taxon>Metazoa</taxon>
        <taxon>Spiralia</taxon>
        <taxon>Gnathifera</taxon>
        <taxon>Rotifera</taxon>
        <taxon>Eurotatoria</taxon>
        <taxon>Bdelloidea</taxon>
        <taxon>Philodinida</taxon>
        <taxon>Philodinidae</taxon>
        <taxon>Rotaria</taxon>
    </lineage>
</organism>
<protein>
    <submittedName>
        <fullName evidence="1">Uncharacterized protein</fullName>
    </submittedName>
</protein>
<gene>
    <name evidence="1" type="ORF">UJA718_LOCUS49447</name>
</gene>
<dbReference type="Proteomes" id="UP000663873">
    <property type="component" value="Unassembled WGS sequence"/>
</dbReference>
<accession>A0A821ZHQ3</accession>
<evidence type="ECO:0000313" key="2">
    <source>
        <dbReference type="Proteomes" id="UP000663873"/>
    </source>
</evidence>
<proteinExistence type="predicted"/>
<feature type="non-terminal residue" evidence="1">
    <location>
        <position position="1"/>
    </location>
</feature>
<reference evidence="1" key="1">
    <citation type="submission" date="2021-02" db="EMBL/GenBank/DDBJ databases">
        <authorList>
            <person name="Nowell W R."/>
        </authorList>
    </citation>
    <scope>NUCLEOTIDE SEQUENCE</scope>
</reference>
<keyword evidence="2" id="KW-1185">Reference proteome</keyword>
<evidence type="ECO:0000313" key="1">
    <source>
        <dbReference type="EMBL" id="CAF4983674.1"/>
    </source>
</evidence>
<dbReference type="EMBL" id="CAJOBP010103853">
    <property type="protein sequence ID" value="CAF4983674.1"/>
    <property type="molecule type" value="Genomic_DNA"/>
</dbReference>